<sequence length="89" mass="9671">MTTRRQSLLRVLTYGVCMNYDPMDGVAHAARIARKGALGAAKDEYIEAIRIGLASDVDLQKLYVLNHSDAISRAFLRAVEAALVAEPPA</sequence>
<evidence type="ECO:0000313" key="1">
    <source>
        <dbReference type="EMBL" id="AKV04308.1"/>
    </source>
</evidence>
<dbReference type="Proteomes" id="UP000064967">
    <property type="component" value="Chromosome"/>
</dbReference>
<evidence type="ECO:0000313" key="2">
    <source>
        <dbReference type="Proteomes" id="UP000064967"/>
    </source>
</evidence>
<gene>
    <name evidence="1" type="ORF">AKJ09_10971</name>
</gene>
<reference evidence="1 2" key="1">
    <citation type="submission" date="2015-08" db="EMBL/GenBank/DDBJ databases">
        <authorList>
            <person name="Babu N.S."/>
            <person name="Beckwith C.J."/>
            <person name="Beseler K.G."/>
            <person name="Brison A."/>
            <person name="Carone J.V."/>
            <person name="Caskin T.P."/>
            <person name="Diamond M."/>
            <person name="Durham M.E."/>
            <person name="Foxe J.M."/>
            <person name="Go M."/>
            <person name="Henderson B.A."/>
            <person name="Jones I.B."/>
            <person name="McGettigan J.A."/>
            <person name="Micheletti S.J."/>
            <person name="Nasrallah M.E."/>
            <person name="Ortiz D."/>
            <person name="Piller C.R."/>
            <person name="Privatt S.R."/>
            <person name="Schneider S.L."/>
            <person name="Sharp S."/>
            <person name="Smith T.C."/>
            <person name="Stanton J.D."/>
            <person name="Ullery H.E."/>
            <person name="Wilson R.J."/>
            <person name="Serrano M.G."/>
            <person name="Buck G."/>
            <person name="Lee V."/>
            <person name="Wang Y."/>
            <person name="Carvalho R."/>
            <person name="Voegtly L."/>
            <person name="Shi R."/>
            <person name="Duckworth R."/>
            <person name="Johnson A."/>
            <person name="Loviza R."/>
            <person name="Walstead R."/>
            <person name="Shah Z."/>
            <person name="Kiflezghi M."/>
            <person name="Wade K."/>
            <person name="Ball S.L."/>
            <person name="Bradley K.W."/>
            <person name="Asai D.J."/>
            <person name="Bowman C.A."/>
            <person name="Russell D.A."/>
            <person name="Pope W.H."/>
            <person name="Jacobs-Sera D."/>
            <person name="Hendrix R.W."/>
            <person name="Hatfull G.F."/>
        </authorList>
    </citation>
    <scope>NUCLEOTIDE SEQUENCE [LARGE SCALE GENOMIC DNA]</scope>
    <source>
        <strain evidence="1 2">DSM 27648</strain>
    </source>
</reference>
<dbReference type="AlphaFoldDB" id="A0A0K1QF09"/>
<protein>
    <submittedName>
        <fullName evidence="1">Uncharacterized protein</fullName>
    </submittedName>
</protein>
<keyword evidence="2" id="KW-1185">Reference proteome</keyword>
<dbReference type="STRING" id="1391654.AKJ09_10971"/>
<name>A0A0K1QF09_9BACT</name>
<accession>A0A0K1QF09</accession>
<proteinExistence type="predicted"/>
<dbReference type="RefSeq" id="WP_146654941.1">
    <property type="nucleotide sequence ID" value="NZ_CP012333.1"/>
</dbReference>
<organism evidence="1 2">
    <name type="scientific">Labilithrix luteola</name>
    <dbReference type="NCBI Taxonomy" id="1391654"/>
    <lineage>
        <taxon>Bacteria</taxon>
        <taxon>Pseudomonadati</taxon>
        <taxon>Myxococcota</taxon>
        <taxon>Polyangia</taxon>
        <taxon>Polyangiales</taxon>
        <taxon>Labilitrichaceae</taxon>
        <taxon>Labilithrix</taxon>
    </lineage>
</organism>
<dbReference type="EMBL" id="CP012333">
    <property type="protein sequence ID" value="AKV04308.1"/>
    <property type="molecule type" value="Genomic_DNA"/>
</dbReference>
<dbReference type="KEGG" id="llu:AKJ09_10971"/>